<keyword evidence="5" id="KW-1185">Reference proteome</keyword>
<feature type="compositionally biased region" description="Basic and acidic residues" evidence="1">
    <location>
        <begin position="50"/>
        <end position="65"/>
    </location>
</feature>
<feature type="transmembrane region" description="Helical" evidence="2">
    <location>
        <begin position="134"/>
        <end position="154"/>
    </location>
</feature>
<reference evidence="4 5" key="1">
    <citation type="submission" date="2019-11" db="EMBL/GenBank/DDBJ databases">
        <title>Draft genome of Amycolatopsis RM579.</title>
        <authorList>
            <person name="Duangmal K."/>
            <person name="Mingma R."/>
        </authorList>
    </citation>
    <scope>NUCLEOTIDE SEQUENCE [LARGE SCALE GENOMIC DNA]</scope>
    <source>
        <strain evidence="4 5">RM579</strain>
    </source>
</reference>
<gene>
    <name evidence="4" type="ORF">GKO32_02590</name>
</gene>
<dbReference type="AlphaFoldDB" id="A0A6N7Z2G2"/>
<organism evidence="4 5">
    <name type="scientific">Amycolatopsis pithecellobii</name>
    <dbReference type="NCBI Taxonomy" id="664692"/>
    <lineage>
        <taxon>Bacteria</taxon>
        <taxon>Bacillati</taxon>
        <taxon>Actinomycetota</taxon>
        <taxon>Actinomycetes</taxon>
        <taxon>Pseudonocardiales</taxon>
        <taxon>Pseudonocardiaceae</taxon>
        <taxon>Amycolatopsis</taxon>
    </lineage>
</organism>
<sequence length="160" mass="16314">MPKISRVFGAVAAVGAISLLGPAPLAFGQSNDRNCSDFQYQEDAQAVLDADHSDPNGLDRDKDGIACETLPHRPKQTATTSEKPSPTTAESTTKPKTTTTTTRQPSKTTTAQVKVKPVGGVDTGGGDAPGGNGAAFALGGVALAGTAAGTVLVVRRRAQR</sequence>
<dbReference type="EMBL" id="WMBA01000002">
    <property type="protein sequence ID" value="MTD52866.1"/>
    <property type="molecule type" value="Genomic_DNA"/>
</dbReference>
<evidence type="ECO:0000256" key="2">
    <source>
        <dbReference type="SAM" id="Phobius"/>
    </source>
</evidence>
<dbReference type="Pfam" id="PF05901">
    <property type="entry name" value="Excalibur"/>
    <property type="match status" value="1"/>
</dbReference>
<evidence type="ECO:0000313" key="4">
    <source>
        <dbReference type="EMBL" id="MTD52866.1"/>
    </source>
</evidence>
<accession>A0A6N7Z2G2</accession>
<protein>
    <submittedName>
        <fullName evidence="4">Calcium-binding protein</fullName>
    </submittedName>
</protein>
<name>A0A6N7Z2G2_9PSEU</name>
<feature type="compositionally biased region" description="Low complexity" evidence="1">
    <location>
        <begin position="77"/>
        <end position="120"/>
    </location>
</feature>
<keyword evidence="2" id="KW-0812">Transmembrane</keyword>
<keyword evidence="2" id="KW-0472">Membrane</keyword>
<dbReference type="Proteomes" id="UP000440096">
    <property type="component" value="Unassembled WGS sequence"/>
</dbReference>
<proteinExistence type="predicted"/>
<evidence type="ECO:0000256" key="1">
    <source>
        <dbReference type="SAM" id="MobiDB-lite"/>
    </source>
</evidence>
<comment type="caution">
    <text evidence="4">The sequence shown here is derived from an EMBL/GenBank/DDBJ whole genome shotgun (WGS) entry which is preliminary data.</text>
</comment>
<feature type="region of interest" description="Disordered" evidence="1">
    <location>
        <begin position="50"/>
        <end position="126"/>
    </location>
</feature>
<feature type="domain" description="Excalibur calcium-binding" evidence="3">
    <location>
        <begin position="31"/>
        <end position="68"/>
    </location>
</feature>
<keyword evidence="2" id="KW-1133">Transmembrane helix</keyword>
<dbReference type="RefSeq" id="WP_154755078.1">
    <property type="nucleotide sequence ID" value="NZ_WMBA01000002.1"/>
</dbReference>
<dbReference type="InterPro" id="IPR008613">
    <property type="entry name" value="Excalibur_Ca-bd_domain"/>
</dbReference>
<dbReference type="OrthoDB" id="5681216at2"/>
<dbReference type="SMART" id="SM00894">
    <property type="entry name" value="Excalibur"/>
    <property type="match status" value="1"/>
</dbReference>
<evidence type="ECO:0000259" key="3">
    <source>
        <dbReference type="SMART" id="SM00894"/>
    </source>
</evidence>
<evidence type="ECO:0000313" key="5">
    <source>
        <dbReference type="Proteomes" id="UP000440096"/>
    </source>
</evidence>